<comment type="caution">
    <text evidence="3">The sequence shown here is derived from an EMBL/GenBank/DDBJ whole genome shotgun (WGS) entry which is preliminary data.</text>
</comment>
<reference evidence="3" key="2">
    <citation type="submission" date="2023-05" db="EMBL/GenBank/DDBJ databases">
        <authorList>
            <consortium name="Lawrence Berkeley National Laboratory"/>
            <person name="Steindorff A."/>
            <person name="Hensen N."/>
            <person name="Bonometti L."/>
            <person name="Westerberg I."/>
            <person name="Brannstrom I.O."/>
            <person name="Guillou S."/>
            <person name="Cros-Aarteil S."/>
            <person name="Calhoun S."/>
            <person name="Haridas S."/>
            <person name="Kuo A."/>
            <person name="Mondo S."/>
            <person name="Pangilinan J."/>
            <person name="Riley R."/>
            <person name="Labutti K."/>
            <person name="Andreopoulos B."/>
            <person name="Lipzen A."/>
            <person name="Chen C."/>
            <person name="Yanf M."/>
            <person name="Daum C."/>
            <person name="Ng V."/>
            <person name="Clum A."/>
            <person name="Ohm R."/>
            <person name="Martin F."/>
            <person name="Silar P."/>
            <person name="Natvig D."/>
            <person name="Lalanne C."/>
            <person name="Gautier V."/>
            <person name="Ament-Velasquez S.L."/>
            <person name="Kruys A."/>
            <person name="Hutchinson M.I."/>
            <person name="Powell A.J."/>
            <person name="Barry K."/>
            <person name="Miller A.N."/>
            <person name="Grigoriev I.V."/>
            <person name="Debuchy R."/>
            <person name="Gladieux P."/>
            <person name="Thoren M.H."/>
            <person name="Johannesson H."/>
        </authorList>
    </citation>
    <scope>NUCLEOTIDE SEQUENCE</scope>
    <source>
        <strain evidence="3">PSN243</strain>
    </source>
</reference>
<keyword evidence="2" id="KW-0472">Membrane</keyword>
<protein>
    <submittedName>
        <fullName evidence="3">Uncharacterized protein</fullName>
    </submittedName>
</protein>
<feature type="transmembrane region" description="Helical" evidence="2">
    <location>
        <begin position="286"/>
        <end position="305"/>
    </location>
</feature>
<evidence type="ECO:0000256" key="2">
    <source>
        <dbReference type="SAM" id="Phobius"/>
    </source>
</evidence>
<gene>
    <name evidence="3" type="ORF">QBC34DRAFT_390039</name>
</gene>
<keyword evidence="2" id="KW-1133">Transmembrane helix</keyword>
<proteinExistence type="predicted"/>
<name>A0AAV9H4V8_9PEZI</name>
<reference evidence="3" key="1">
    <citation type="journal article" date="2023" name="Mol. Phylogenet. Evol.">
        <title>Genome-scale phylogeny and comparative genomics of the fungal order Sordariales.</title>
        <authorList>
            <person name="Hensen N."/>
            <person name="Bonometti L."/>
            <person name="Westerberg I."/>
            <person name="Brannstrom I.O."/>
            <person name="Guillou S."/>
            <person name="Cros-Aarteil S."/>
            <person name="Calhoun S."/>
            <person name="Haridas S."/>
            <person name="Kuo A."/>
            <person name="Mondo S."/>
            <person name="Pangilinan J."/>
            <person name="Riley R."/>
            <person name="LaButti K."/>
            <person name="Andreopoulos B."/>
            <person name="Lipzen A."/>
            <person name="Chen C."/>
            <person name="Yan M."/>
            <person name="Daum C."/>
            <person name="Ng V."/>
            <person name="Clum A."/>
            <person name="Steindorff A."/>
            <person name="Ohm R.A."/>
            <person name="Martin F."/>
            <person name="Silar P."/>
            <person name="Natvig D.O."/>
            <person name="Lalanne C."/>
            <person name="Gautier V."/>
            <person name="Ament-Velasquez S.L."/>
            <person name="Kruys A."/>
            <person name="Hutchinson M.I."/>
            <person name="Powell A.J."/>
            <person name="Barry K."/>
            <person name="Miller A.N."/>
            <person name="Grigoriev I.V."/>
            <person name="Debuchy R."/>
            <person name="Gladieux P."/>
            <person name="Hiltunen Thoren M."/>
            <person name="Johannesson H."/>
        </authorList>
    </citation>
    <scope>NUCLEOTIDE SEQUENCE</scope>
    <source>
        <strain evidence="3">PSN243</strain>
    </source>
</reference>
<dbReference type="AlphaFoldDB" id="A0AAV9H4V8"/>
<feature type="transmembrane region" description="Helical" evidence="2">
    <location>
        <begin position="255"/>
        <end position="274"/>
    </location>
</feature>
<evidence type="ECO:0000313" key="3">
    <source>
        <dbReference type="EMBL" id="KAK4455487.1"/>
    </source>
</evidence>
<accession>A0AAV9H4V8</accession>
<dbReference type="EMBL" id="MU865914">
    <property type="protein sequence ID" value="KAK4455487.1"/>
    <property type="molecule type" value="Genomic_DNA"/>
</dbReference>
<sequence length="497" mass="54733">MGLNLQVKRDMMVSPKICSVGKGGLAAVFCRASVWMGSYTPILFLDRPIWKDSRTSLRKAQRGVCVVNQGECCAAAGAPKEGDTILSLESTLRTLNLGSGEGLRIPRNLLLEELVFDLWLELFEVLAPPRRGASLTSALWQMLHSLELNEDASSYNARRRQKRGELKFSASEDWSTLLSRVHRRSTLLASPLIKKPGLTPSSTLITNTSAQTPGGTRKVNAAGTPGANGSCPPNKPPGRSGRELLDENHRALDRISYLGGILLPLPIVSSVLSMNDAYGPDGDKFFIFWAVSLPLSVVAVMVIYADSIRKAEVWVEVTAAEAVGVTPISAAAKGLDSTEKRGIGWLWQRITGGTGVKQDEEAQVPPQRVENNTQARVEKRLEEVPAPAPTTAEEKLDEQISDFEEGQEEIPIQLPMLFSLGPGLYAAEEDESPEVMMEPSVDGRRRRAWQRKKLGWGGAIKTIVSHRKPRYCHEHSPEDLVAHEAHERLEREGRERR</sequence>
<feature type="compositionally biased region" description="Basic and acidic residues" evidence="1">
    <location>
        <begin position="471"/>
        <end position="497"/>
    </location>
</feature>
<organism evidence="3 4">
    <name type="scientific">Podospora aff. communis PSN243</name>
    <dbReference type="NCBI Taxonomy" id="3040156"/>
    <lineage>
        <taxon>Eukaryota</taxon>
        <taxon>Fungi</taxon>
        <taxon>Dikarya</taxon>
        <taxon>Ascomycota</taxon>
        <taxon>Pezizomycotina</taxon>
        <taxon>Sordariomycetes</taxon>
        <taxon>Sordariomycetidae</taxon>
        <taxon>Sordariales</taxon>
        <taxon>Podosporaceae</taxon>
        <taxon>Podospora</taxon>
    </lineage>
</organism>
<dbReference type="Proteomes" id="UP001321760">
    <property type="component" value="Unassembled WGS sequence"/>
</dbReference>
<evidence type="ECO:0000313" key="4">
    <source>
        <dbReference type="Proteomes" id="UP001321760"/>
    </source>
</evidence>
<feature type="compositionally biased region" description="Polar residues" evidence="1">
    <location>
        <begin position="201"/>
        <end position="214"/>
    </location>
</feature>
<feature type="region of interest" description="Disordered" evidence="1">
    <location>
        <begin position="468"/>
        <end position="497"/>
    </location>
</feature>
<feature type="region of interest" description="Disordered" evidence="1">
    <location>
        <begin position="201"/>
        <end position="241"/>
    </location>
</feature>
<keyword evidence="4" id="KW-1185">Reference proteome</keyword>
<keyword evidence="2" id="KW-0812">Transmembrane</keyword>
<evidence type="ECO:0000256" key="1">
    <source>
        <dbReference type="SAM" id="MobiDB-lite"/>
    </source>
</evidence>